<evidence type="ECO:0000313" key="5">
    <source>
        <dbReference type="EMBL" id="PIM51982.1"/>
    </source>
</evidence>
<keyword evidence="6" id="KW-1185">Reference proteome</keyword>
<dbReference type="AlphaFoldDB" id="A0A2G9C6L2"/>
<dbReference type="PANTHER" id="PTHR42776">
    <property type="entry name" value="SERINE PEPTIDASE S9 FAMILY MEMBER"/>
    <property type="match status" value="1"/>
</dbReference>
<organism evidence="5 6">
    <name type="scientific">Roseateles chitinivorans</name>
    <dbReference type="NCBI Taxonomy" id="2917965"/>
    <lineage>
        <taxon>Bacteria</taxon>
        <taxon>Pseudomonadati</taxon>
        <taxon>Pseudomonadota</taxon>
        <taxon>Betaproteobacteria</taxon>
        <taxon>Burkholderiales</taxon>
        <taxon>Sphaerotilaceae</taxon>
        <taxon>Roseateles</taxon>
    </lineage>
</organism>
<dbReference type="InterPro" id="IPR001375">
    <property type="entry name" value="Peptidase_S9_cat"/>
</dbReference>
<comment type="caution">
    <text evidence="5">The sequence shown here is derived from an EMBL/GenBank/DDBJ whole genome shotgun (WGS) entry which is preliminary data.</text>
</comment>
<sequence length="1113" mass="121021">MPSSMSNRPFLPSLAALSLALLPLAPLTAATPPQASTPTAAAAATAVQPSSALPPITHDVYATWRSIQHTQLSRDGQWIAYALVAQEADGELVVRRVADGREYRAPRGTSPQFSADGRFVAFAVQPTRAEIDKARKDKKKGDDAPKPGAAWMDLATGKIESVERVKRFGWGKDGGRHLAMLLEAPPRKDGAKDGAKEVKAPADRADGETEAGLDVATRAQGHDASLDQEAPADGSAPSAKKLPGNDLLLIDAETGQRNTFKDAADFAWNNSGTLLAYVVSVKDAKAAPGASGAARAMPASAAPQNRPAEPSAPASANPPAPAALPASDALGAVPPATPVAAAKPAAEDSAREGVYLIDPSAPTRARAVMSGAGSYRQLRFDEAGRRLAFVSNRDHVAETQAAEKARQAEDRKDGTKDGARDGKSDKPDPTPFKLFLWQAGQDRATVLVSAATAGMPAGWTPSEHAPLAFSKDGQRLFLGTAELPAPEPKDAPEPMKVDLWHWKDPELQSAQKAKAERERNRSYRAVVHLGQDVDAARFVQLGTPELPTIQVNENAGVALGLSELPYRPLMSWEGVYMDAYAVDLDTGAATPLARKLRHAPTLSPAGRYVLGFDAPAARWMAWRTDTAQAIDLSGKIKARFDNDERDVPDLPTAYGSAGWTGEDDSVVLYDKFDLWAVQPATGQSRNLTQGWGRKRQIQLRVVPLDPEDADKRALPADALMLAGTHDLTRASGYFRVDASGGIPTTLLQDDKMIGGLIKAKDADRLVFTQQTFTEFPDLWTSTLAFERPQRVSDANPQQSRYAWGTQDLIEYTAADGRKLRALLAKPPGFDPKKQYPMMVYIYEKMSDNRHRYVPPAPGQNINVSRYVSNGYLVLRPDIVYTTGHPGRSAMNTVLPAVRQQIAKGYVDPKRVGIQGHSWGAYQINYLITRTHEFRAAEAGASMANMVSGYGGIRWGAGISRAFQYEHGQSRIGATPWERPDLYLENSPIFRVDKVTTPYLTIHNDEDDAVPWYQGIEFFTALRRLGKEAYWFNYNGEKHGLRDRDNMKHFTVHMAEFFDHYLLDRPRPAWMDQPVPYLERGKRDVMGQFKPAAPPAATAVAKGQQEAASGGSAK</sequence>
<accession>A0A2G9C6L2</accession>
<feature type="signal peptide" evidence="3">
    <location>
        <begin position="1"/>
        <end position="29"/>
    </location>
</feature>
<feature type="region of interest" description="Disordered" evidence="2">
    <location>
        <begin position="1092"/>
        <end position="1113"/>
    </location>
</feature>
<feature type="compositionally biased region" description="Basic and acidic residues" evidence="2">
    <location>
        <begin position="185"/>
        <end position="207"/>
    </location>
</feature>
<dbReference type="InterPro" id="IPR011042">
    <property type="entry name" value="6-blade_b-propeller_TolB-like"/>
</dbReference>
<evidence type="ECO:0000256" key="2">
    <source>
        <dbReference type="SAM" id="MobiDB-lite"/>
    </source>
</evidence>
<feature type="domain" description="Peptidase S9 prolyl oligopeptidase catalytic" evidence="4">
    <location>
        <begin position="886"/>
        <end position="1061"/>
    </location>
</feature>
<dbReference type="Gene3D" id="3.40.50.1820">
    <property type="entry name" value="alpha/beta hydrolase"/>
    <property type="match status" value="1"/>
</dbReference>
<evidence type="ECO:0000259" key="4">
    <source>
        <dbReference type="Pfam" id="PF00326"/>
    </source>
</evidence>
<dbReference type="GO" id="GO:0006508">
    <property type="term" value="P:proteolysis"/>
    <property type="evidence" value="ECO:0007669"/>
    <property type="project" value="InterPro"/>
</dbReference>
<feature type="chain" id="PRO_5013950237" description="Peptidase S9 prolyl oligopeptidase catalytic domain-containing protein" evidence="3">
    <location>
        <begin position="30"/>
        <end position="1113"/>
    </location>
</feature>
<feature type="region of interest" description="Disordered" evidence="2">
    <location>
        <begin position="397"/>
        <end position="433"/>
    </location>
</feature>
<feature type="region of interest" description="Disordered" evidence="2">
    <location>
        <begin position="182"/>
        <end position="211"/>
    </location>
</feature>
<dbReference type="SUPFAM" id="SSF53474">
    <property type="entry name" value="alpha/beta-Hydrolases"/>
    <property type="match status" value="1"/>
</dbReference>
<proteinExistence type="predicted"/>
<dbReference type="Gene3D" id="2.120.10.30">
    <property type="entry name" value="TolB, C-terminal domain"/>
    <property type="match status" value="1"/>
</dbReference>
<dbReference type="SUPFAM" id="SSF82171">
    <property type="entry name" value="DPP6 N-terminal domain-like"/>
    <property type="match status" value="1"/>
</dbReference>
<evidence type="ECO:0000256" key="1">
    <source>
        <dbReference type="ARBA" id="ARBA00022801"/>
    </source>
</evidence>
<feature type="region of interest" description="Disordered" evidence="2">
    <location>
        <begin position="295"/>
        <end position="329"/>
    </location>
</feature>
<reference evidence="5 6" key="1">
    <citation type="submission" date="2017-11" db="EMBL/GenBank/DDBJ databases">
        <title>Draft genome sequence of Mitsuaria sp. HWN-4.</title>
        <authorList>
            <person name="Gundlapally S.R."/>
        </authorList>
    </citation>
    <scope>NUCLEOTIDE SEQUENCE [LARGE SCALE GENOMIC DNA]</scope>
    <source>
        <strain evidence="5 6">HWN-4</strain>
    </source>
</reference>
<dbReference type="Proteomes" id="UP000231501">
    <property type="component" value="Unassembled WGS sequence"/>
</dbReference>
<keyword evidence="1" id="KW-0378">Hydrolase</keyword>
<feature type="compositionally biased region" description="Low complexity" evidence="2">
    <location>
        <begin position="295"/>
        <end position="315"/>
    </location>
</feature>
<feature type="compositionally biased region" description="Basic and acidic residues" evidence="2">
    <location>
        <begin position="131"/>
        <end position="145"/>
    </location>
</feature>
<evidence type="ECO:0000313" key="6">
    <source>
        <dbReference type="Proteomes" id="UP000231501"/>
    </source>
</evidence>
<gene>
    <name evidence="5" type="ORF">CS062_16900</name>
</gene>
<dbReference type="InterPro" id="IPR029058">
    <property type="entry name" value="AB_hydrolase_fold"/>
</dbReference>
<feature type="region of interest" description="Disordered" evidence="2">
    <location>
        <begin position="131"/>
        <end position="150"/>
    </location>
</feature>
<name>A0A2G9C6L2_9BURK</name>
<feature type="compositionally biased region" description="Basic and acidic residues" evidence="2">
    <location>
        <begin position="397"/>
        <end position="428"/>
    </location>
</feature>
<feature type="region of interest" description="Disordered" evidence="2">
    <location>
        <begin position="224"/>
        <end position="243"/>
    </location>
</feature>
<protein>
    <recommendedName>
        <fullName evidence="4">Peptidase S9 prolyl oligopeptidase catalytic domain-containing protein</fullName>
    </recommendedName>
</protein>
<dbReference type="EMBL" id="PEOG01000048">
    <property type="protein sequence ID" value="PIM51982.1"/>
    <property type="molecule type" value="Genomic_DNA"/>
</dbReference>
<dbReference type="PANTHER" id="PTHR42776:SF27">
    <property type="entry name" value="DIPEPTIDYL PEPTIDASE FAMILY MEMBER 6"/>
    <property type="match status" value="1"/>
</dbReference>
<evidence type="ECO:0000256" key="3">
    <source>
        <dbReference type="SAM" id="SignalP"/>
    </source>
</evidence>
<dbReference type="GO" id="GO:0004252">
    <property type="term" value="F:serine-type endopeptidase activity"/>
    <property type="evidence" value="ECO:0007669"/>
    <property type="project" value="TreeGrafter"/>
</dbReference>
<dbReference type="Pfam" id="PF00326">
    <property type="entry name" value="Peptidase_S9"/>
    <property type="match status" value="1"/>
</dbReference>
<keyword evidence="3" id="KW-0732">Signal</keyword>